<protein>
    <submittedName>
        <fullName evidence="1">Uncharacterized protein</fullName>
    </submittedName>
</protein>
<organism evidence="1 2">
    <name type="scientific">Rhododendron molle</name>
    <name type="common">Chinese azalea</name>
    <name type="synonym">Azalea mollis</name>
    <dbReference type="NCBI Taxonomy" id="49168"/>
    <lineage>
        <taxon>Eukaryota</taxon>
        <taxon>Viridiplantae</taxon>
        <taxon>Streptophyta</taxon>
        <taxon>Embryophyta</taxon>
        <taxon>Tracheophyta</taxon>
        <taxon>Spermatophyta</taxon>
        <taxon>Magnoliopsida</taxon>
        <taxon>eudicotyledons</taxon>
        <taxon>Gunneridae</taxon>
        <taxon>Pentapetalae</taxon>
        <taxon>asterids</taxon>
        <taxon>Ericales</taxon>
        <taxon>Ericaceae</taxon>
        <taxon>Ericoideae</taxon>
        <taxon>Rhodoreae</taxon>
        <taxon>Rhododendron</taxon>
    </lineage>
</organism>
<proteinExistence type="predicted"/>
<evidence type="ECO:0000313" key="2">
    <source>
        <dbReference type="Proteomes" id="UP001062846"/>
    </source>
</evidence>
<reference evidence="1" key="1">
    <citation type="submission" date="2022-02" db="EMBL/GenBank/DDBJ databases">
        <title>Plant Genome Project.</title>
        <authorList>
            <person name="Zhang R.-G."/>
        </authorList>
    </citation>
    <scope>NUCLEOTIDE SEQUENCE</scope>
    <source>
        <strain evidence="1">AT1</strain>
    </source>
</reference>
<accession>A0ACC0NSE4</accession>
<name>A0ACC0NSE4_RHOML</name>
<gene>
    <name evidence="1" type="ORF">RHMOL_Rhmol05G0232400</name>
</gene>
<keyword evidence="2" id="KW-1185">Reference proteome</keyword>
<evidence type="ECO:0000313" key="1">
    <source>
        <dbReference type="EMBL" id="KAI8556185.1"/>
    </source>
</evidence>
<dbReference type="EMBL" id="CM046392">
    <property type="protein sequence ID" value="KAI8556185.1"/>
    <property type="molecule type" value="Genomic_DNA"/>
</dbReference>
<comment type="caution">
    <text evidence="1">The sequence shown here is derived from an EMBL/GenBank/DDBJ whole genome shotgun (WGS) entry which is preliminary data.</text>
</comment>
<dbReference type="Proteomes" id="UP001062846">
    <property type="component" value="Chromosome 5"/>
</dbReference>
<sequence>MFWSGGLWRLESPRGEDWPEFRQASCQAAAAIQVRLQVMAFCDFSSPIRQNPSQSSIIHGLFYTSHRFLIIELSSGVTSSSLYSILKEHSDIDVVELDYPLCGETRGERGGVRILGCCDGLMCIESKCILFLWNPSTRKSKKLPRLNLPPAHVRLYGFGLGYDASIDDCIVVLMLKDWRSIGIALEVKIYTLRTNSWRRIGDFPHGRPYYRLRPGVFFNGALPICPGVFFNRALLWKLDTSGLIVSLDLAKETYGEFLKPEYHDGCSYEMLCAFSGCLCALYDYHRIRVDVWVMKEYGIRESWTKLVMVPYVTSPLHLKYTIPVCILKNGEVVLYTHMHLVCYNPKDGKFTYPMSPIDLPFSILHPYVESLVSVDMDPDSGVPRQHLY</sequence>